<keyword evidence="2" id="KW-0433">Leucine-rich repeat</keyword>
<dbReference type="PANTHER" id="PTHR48064">
    <property type="entry name" value="OS01G0750400 PROTEIN"/>
    <property type="match status" value="1"/>
</dbReference>
<evidence type="ECO:0000256" key="4">
    <source>
        <dbReference type="SAM" id="MobiDB-lite"/>
    </source>
</evidence>
<dbReference type="SMART" id="SM00587">
    <property type="entry name" value="CHK"/>
    <property type="match status" value="1"/>
</dbReference>
<dbReference type="Gene3D" id="3.90.1200.10">
    <property type="match status" value="1"/>
</dbReference>
<dbReference type="InterPro" id="IPR000668">
    <property type="entry name" value="Peptidase_C1A_C"/>
</dbReference>
<dbReference type="Gene3D" id="3.80.10.10">
    <property type="entry name" value="Ribonuclease Inhibitor"/>
    <property type="match status" value="2"/>
</dbReference>
<dbReference type="InterPro" id="IPR011009">
    <property type="entry name" value="Kinase-like_dom_sf"/>
</dbReference>
<keyword evidence="3" id="KW-0677">Repeat</keyword>
<gene>
    <name evidence="6" type="ORF">OEZ85_013358</name>
</gene>
<feature type="compositionally biased region" description="Low complexity" evidence="4">
    <location>
        <begin position="38"/>
        <end position="48"/>
    </location>
</feature>
<feature type="region of interest" description="Disordered" evidence="4">
    <location>
        <begin position="1"/>
        <end position="48"/>
    </location>
</feature>
<organism evidence="6 7">
    <name type="scientific">Tetradesmus obliquus</name>
    <name type="common">Green alga</name>
    <name type="synonym">Acutodesmus obliquus</name>
    <dbReference type="NCBI Taxonomy" id="3088"/>
    <lineage>
        <taxon>Eukaryota</taxon>
        <taxon>Viridiplantae</taxon>
        <taxon>Chlorophyta</taxon>
        <taxon>core chlorophytes</taxon>
        <taxon>Chlorophyceae</taxon>
        <taxon>CS clade</taxon>
        <taxon>Sphaeropleales</taxon>
        <taxon>Scenedesmaceae</taxon>
        <taxon>Tetradesmus</taxon>
    </lineage>
</organism>
<dbReference type="InterPro" id="IPR001611">
    <property type="entry name" value="Leu-rich_rpt"/>
</dbReference>
<evidence type="ECO:0000256" key="2">
    <source>
        <dbReference type="ARBA" id="ARBA00022614"/>
    </source>
</evidence>
<dbReference type="InterPro" id="IPR004119">
    <property type="entry name" value="EcKL"/>
</dbReference>
<feature type="domain" description="CHK kinase-like" evidence="5">
    <location>
        <begin position="232"/>
        <end position="421"/>
    </location>
</feature>
<dbReference type="InterPro" id="IPR032675">
    <property type="entry name" value="LRR_dom_sf"/>
</dbReference>
<name>A0ABY8U5I0_TETOB</name>
<dbReference type="SUPFAM" id="SSF52058">
    <property type="entry name" value="L domain-like"/>
    <property type="match status" value="1"/>
</dbReference>
<keyword evidence="7" id="KW-1185">Reference proteome</keyword>
<dbReference type="Pfam" id="PF13855">
    <property type="entry name" value="LRR_8"/>
    <property type="match status" value="1"/>
</dbReference>
<evidence type="ECO:0000259" key="5">
    <source>
        <dbReference type="SMART" id="SM00587"/>
    </source>
</evidence>
<dbReference type="EMBL" id="CP126214">
    <property type="protein sequence ID" value="WIA16702.1"/>
    <property type="molecule type" value="Genomic_DNA"/>
</dbReference>
<evidence type="ECO:0000256" key="3">
    <source>
        <dbReference type="ARBA" id="ARBA00022737"/>
    </source>
</evidence>
<dbReference type="InterPro" id="IPR053038">
    <property type="entry name" value="RLP_Defense"/>
</dbReference>
<dbReference type="PANTHER" id="PTHR48064:SF8">
    <property type="entry name" value="RECEPTOR PROTEIN-TYROSINE KINASE CEPR2-LIKE"/>
    <property type="match status" value="1"/>
</dbReference>
<dbReference type="Pfam" id="PF00560">
    <property type="entry name" value="LRR_1"/>
    <property type="match status" value="3"/>
</dbReference>
<accession>A0ABY8U5I0</accession>
<comment type="subcellular location">
    <subcellularLocation>
        <location evidence="1">Cytoplasm</location>
        <location evidence="1">Cytoskeleton</location>
        <location evidence="1">Cilium axoneme</location>
    </subcellularLocation>
</comment>
<dbReference type="InterPro" id="IPR015897">
    <property type="entry name" value="CHK_kinase-like"/>
</dbReference>
<dbReference type="Proteomes" id="UP001244341">
    <property type="component" value="Chromosome 7b"/>
</dbReference>
<proteinExistence type="predicted"/>
<dbReference type="Pfam" id="PF00112">
    <property type="entry name" value="Peptidase_C1"/>
    <property type="match status" value="1"/>
</dbReference>
<dbReference type="InterPro" id="IPR038765">
    <property type="entry name" value="Papain-like_cys_pep_sf"/>
</dbReference>
<reference evidence="6 7" key="1">
    <citation type="submission" date="2023-05" db="EMBL/GenBank/DDBJ databases">
        <title>A 100% complete, gapless, phased diploid assembly of the Scenedesmus obliquus UTEX 3031 genome.</title>
        <authorList>
            <person name="Biondi T.C."/>
            <person name="Hanschen E.R."/>
            <person name="Kwon T."/>
            <person name="Eng W."/>
            <person name="Kruse C.P.S."/>
            <person name="Koehler S.I."/>
            <person name="Kunde Y."/>
            <person name="Gleasner C.D."/>
            <person name="You Mak K.T."/>
            <person name="Polle J."/>
            <person name="Hovde B.T."/>
            <person name="Starkenburg S.R."/>
        </authorList>
    </citation>
    <scope>NUCLEOTIDE SEQUENCE [LARGE SCALE GENOMIC DNA]</scope>
    <source>
        <strain evidence="6 7">DOE0152z</strain>
    </source>
</reference>
<evidence type="ECO:0000313" key="6">
    <source>
        <dbReference type="EMBL" id="WIA16702.1"/>
    </source>
</evidence>
<dbReference type="Pfam" id="PF02958">
    <property type="entry name" value="EcKL"/>
    <property type="match status" value="1"/>
</dbReference>
<evidence type="ECO:0000313" key="7">
    <source>
        <dbReference type="Proteomes" id="UP001244341"/>
    </source>
</evidence>
<dbReference type="InterPro" id="IPR003591">
    <property type="entry name" value="Leu-rich_rpt_typical-subtyp"/>
</dbReference>
<dbReference type="Gene3D" id="3.90.70.10">
    <property type="entry name" value="Cysteine proteinases"/>
    <property type="match status" value="1"/>
</dbReference>
<dbReference type="SUPFAM" id="SSF54001">
    <property type="entry name" value="Cysteine proteinases"/>
    <property type="match status" value="1"/>
</dbReference>
<evidence type="ECO:0000256" key="1">
    <source>
        <dbReference type="ARBA" id="ARBA00004430"/>
    </source>
</evidence>
<dbReference type="SMART" id="SM00369">
    <property type="entry name" value="LRR_TYP"/>
    <property type="match status" value="4"/>
</dbReference>
<sequence length="1035" mass="110280">MGKPQKKAPAAAAEGKKGTGLSLDLGPLVGVSKKPHAKQQGGAQQLQAKKLVDNSGAPTIEGLKMQIEDALQELSAKIERSAGAVASKVSEGEAAVHRQAKADHAKTCQVLQDSQAAMDLAAQQHAAASKQVSQVLGPVGSVRVQRIGSLWGGYGSVTEVAADSSDGSGKQHRLIAKQVDPPKGAGASHERKLKSYAAEAAFYTHHAAKAAAAAAVARPLLVDAVPPRHFFFLLSDLSEDFPEQPHCYSLQEAQAALDWLAAFHAVWWEAVPGQAQPISHSSPLPSAAAAAAAVPDSLWDQGCYWHLDTRQEELRSMPAAWKDLQAAAADIDQVLKGMRPDGSKAPIHRTLLHGDAKSVNFMFSSDCSACAAYDFQYCGEGFGVRDVAYLIASSVDEDVVEQQEQQLLRHYHAKLQRCLQEHGKADAAKRYTFEVMAAHYELCLLDYVRFMAGWGWWGNASFYRAMANFNVTAFIVLLVAATLTSVSGQGLGLASTPSQHASRGQFSSKQITSIWEAQQHIRQYGAVVSRFDVRSDFGRFFADKRNAKAVYKPSAGAVFEFGHAIVLVGYNNEERYWLAKNSYGSSWADGGLFRVAYGACSVLTPETGEAYGIIWTPNQPEDTQKLQPLQKGPKPNCYYYKAQPRDYLSRVAWLEGVPLEQLLLDNAAVIKDLDTALNGTRLLLCNPQRGATAASAAKADPQLEALMRIQQAVDTTGVLHTWSRTTGAGGGYCRWPGVLCRGGSAVAAIKLYEGVGVVGLQGSLPSAAAVAGLDKLVELAFVGQPGITGTLPVDWSNLTKLQYIQLKATSLTGSIPASWGNLAQLSMLDLAGNALTSTLPASLGNLKQLDMLSVRQNQLEGSIPAALGSCKALSTLGLGSNKLNGSLPDTMQGLTALEQLYANDNALSGALPAWLGSLKNLQVLNLENNKFKGSIPAALGGASKLKELGLGRNQLSGTLPDAWKQLTGLQQLSVLSNNLTGSVPSSWGSLKALSGVFLSDNPLLGGCLPAAWFPQLGNSPYRQNALRGTKISGFC</sequence>
<dbReference type="SUPFAM" id="SSF56112">
    <property type="entry name" value="Protein kinase-like (PK-like)"/>
    <property type="match status" value="1"/>
</dbReference>
<protein>
    <recommendedName>
        <fullName evidence="5">CHK kinase-like domain-containing protein</fullName>
    </recommendedName>
</protein>